<reference evidence="1" key="3">
    <citation type="submission" date="2025-08" db="UniProtKB">
        <authorList>
            <consortium name="Ensembl"/>
        </authorList>
    </citation>
    <scope>IDENTIFICATION</scope>
    <source>
        <strain evidence="1">C57BL/6J</strain>
    </source>
</reference>
<reference evidence="1 2" key="1">
    <citation type="journal article" date="2009" name="PLoS Biol.">
        <title>Lineage-specific biology revealed by a finished genome assembly of the mouse.</title>
        <authorList>
            <consortium name="Mouse Genome Sequencing Consortium"/>
            <person name="Church D.M."/>
            <person name="Goodstadt L."/>
            <person name="Hillier L.W."/>
            <person name="Zody M.C."/>
            <person name="Goldstein S."/>
            <person name="She X."/>
            <person name="Bult C.J."/>
            <person name="Agarwala R."/>
            <person name="Cherry J.L."/>
            <person name="DiCuccio M."/>
            <person name="Hlavina W."/>
            <person name="Kapustin Y."/>
            <person name="Meric P."/>
            <person name="Maglott D."/>
            <person name="Birtle Z."/>
            <person name="Marques A.C."/>
            <person name="Graves T."/>
            <person name="Zhou S."/>
            <person name="Teague B."/>
            <person name="Potamousis K."/>
            <person name="Churas C."/>
            <person name="Place M."/>
            <person name="Herschleb J."/>
            <person name="Runnheim R."/>
            <person name="Forrest D."/>
            <person name="Amos-Landgraf J."/>
            <person name="Schwartz D.C."/>
            <person name="Cheng Z."/>
            <person name="Lindblad-Toh K."/>
            <person name="Eichler E.E."/>
            <person name="Ponting C.P."/>
        </authorList>
    </citation>
    <scope>NUCLEOTIDE SEQUENCE [LARGE SCALE GENOMIC DNA]</scope>
    <source>
        <strain evidence="1 2">C57BL/6J</strain>
    </source>
</reference>
<name>A0ABJ3HNU6_MOUSE</name>
<reference evidence="1" key="4">
    <citation type="submission" date="2025-09" db="UniProtKB">
        <authorList>
            <consortium name="Ensembl"/>
        </authorList>
    </citation>
    <scope>IDENTIFICATION</scope>
    <source>
        <strain evidence="1">C57BL/6J</strain>
    </source>
</reference>
<keyword evidence="2" id="KW-1185">Reference proteome</keyword>
<evidence type="ECO:0000313" key="1">
    <source>
        <dbReference type="Ensembl" id="ENSMUSP00000160177.1"/>
    </source>
</evidence>
<protein>
    <submittedName>
        <fullName evidence="1">Uncharacterized protein</fullName>
    </submittedName>
</protein>
<accession>A0ABJ3HNU6</accession>
<dbReference type="GeneTree" id="ENSGT01140000286664"/>
<proteinExistence type="predicted"/>
<evidence type="ECO:0000313" key="2">
    <source>
        <dbReference type="Proteomes" id="UP000000589"/>
    </source>
</evidence>
<reference evidence="1 2" key="2">
    <citation type="journal article" date="2011" name="PLoS Biol.">
        <title>Modernizing reference genome assemblies.</title>
        <authorList>
            <person name="Church D.M."/>
            <person name="Schneider V.A."/>
            <person name="Graves T."/>
            <person name="Auger K."/>
            <person name="Cunningham F."/>
            <person name="Bouk N."/>
            <person name="Chen H.C."/>
            <person name="Agarwala R."/>
            <person name="McLaren W.M."/>
            <person name="Ritchie G.R."/>
            <person name="Albracht D."/>
            <person name="Kremitzki M."/>
            <person name="Rock S."/>
            <person name="Kotkiewicz H."/>
            <person name="Kremitzki C."/>
            <person name="Wollam A."/>
            <person name="Trani L."/>
            <person name="Fulton L."/>
            <person name="Fulton R."/>
            <person name="Matthews L."/>
            <person name="Whitehead S."/>
            <person name="Chow W."/>
            <person name="Torrance J."/>
            <person name="Dunn M."/>
            <person name="Harden G."/>
            <person name="Threadgold G."/>
            <person name="Wood J."/>
            <person name="Collins J."/>
            <person name="Heath P."/>
            <person name="Griffiths G."/>
            <person name="Pelan S."/>
            <person name="Grafham D."/>
            <person name="Eichler E.E."/>
            <person name="Weinstock G."/>
            <person name="Mardis E.R."/>
            <person name="Wilson R.K."/>
            <person name="Howe K."/>
            <person name="Flicek P."/>
            <person name="Hubbard T."/>
        </authorList>
    </citation>
    <scope>NUCLEOTIDE SEQUENCE [LARGE SCALE GENOMIC DNA]</scope>
    <source>
        <strain evidence="1 2">C57BL/6J</strain>
    </source>
</reference>
<dbReference type="Ensembl" id="ENSMUST00000381803.1">
    <property type="protein sequence ID" value="ENSMUSP00000160177.1"/>
    <property type="gene ID" value="ENSMUSG00000144259.1"/>
</dbReference>
<dbReference type="Proteomes" id="UP000000589">
    <property type="component" value="Chromosome X"/>
</dbReference>
<sequence>MRNHLLLLFKYRGLVRKGKKSKRRKWLNLRSVQPLPLTAVTSCD</sequence>
<organism evidence="1 2">
    <name type="scientific">Mus musculus</name>
    <name type="common">Mouse</name>
    <dbReference type="NCBI Taxonomy" id="10090"/>
    <lineage>
        <taxon>Eukaryota</taxon>
        <taxon>Metazoa</taxon>
        <taxon>Chordata</taxon>
        <taxon>Craniata</taxon>
        <taxon>Vertebrata</taxon>
        <taxon>Euteleostomi</taxon>
        <taxon>Mammalia</taxon>
        <taxon>Eutheria</taxon>
        <taxon>Euarchontoglires</taxon>
        <taxon>Glires</taxon>
        <taxon>Rodentia</taxon>
        <taxon>Myomorpha</taxon>
        <taxon>Muroidea</taxon>
        <taxon>Muridae</taxon>
        <taxon>Murinae</taxon>
        <taxon>Mus</taxon>
        <taxon>Mus</taxon>
    </lineage>
</organism>